<keyword evidence="22" id="KW-1185">Reference proteome</keyword>
<dbReference type="Gene3D" id="3.40.50.720">
    <property type="entry name" value="NAD(P)-binding Rossmann-like Domain"/>
    <property type="match status" value="1"/>
</dbReference>
<keyword evidence="10 14" id="KW-0560">Oxidoreductase</keyword>
<dbReference type="InterPro" id="IPR036291">
    <property type="entry name" value="NAD(P)-bd_dom_sf"/>
</dbReference>
<proteinExistence type="inferred from homology"/>
<evidence type="ECO:0000256" key="6">
    <source>
        <dbReference type="ARBA" id="ARBA00013376"/>
    </source>
</evidence>
<dbReference type="InterPro" id="IPR001342">
    <property type="entry name" value="HDH_cat"/>
</dbReference>
<dbReference type="UniPathway" id="UPA00051">
    <property type="reaction ID" value="UER00465"/>
</dbReference>
<dbReference type="Proteomes" id="UP000664169">
    <property type="component" value="Unassembled WGS sequence"/>
</dbReference>
<evidence type="ECO:0000259" key="20">
    <source>
        <dbReference type="Pfam" id="PF03447"/>
    </source>
</evidence>
<evidence type="ECO:0000256" key="2">
    <source>
        <dbReference type="ARBA" id="ARBA00005056"/>
    </source>
</evidence>
<dbReference type="OrthoDB" id="67851at2759"/>
<comment type="cofactor">
    <cofactor evidence="1">
        <name>a metal cation</name>
        <dbReference type="ChEBI" id="CHEBI:25213"/>
    </cofactor>
</comment>
<evidence type="ECO:0000259" key="19">
    <source>
        <dbReference type="Pfam" id="PF00742"/>
    </source>
</evidence>
<evidence type="ECO:0000256" key="1">
    <source>
        <dbReference type="ARBA" id="ARBA00001920"/>
    </source>
</evidence>
<dbReference type="AlphaFoldDB" id="A0A8H3IQJ2"/>
<evidence type="ECO:0000256" key="12">
    <source>
        <dbReference type="ARBA" id="ARBA00048841"/>
    </source>
</evidence>
<evidence type="ECO:0000256" key="7">
    <source>
        <dbReference type="ARBA" id="ARBA00022605"/>
    </source>
</evidence>
<feature type="binding site" evidence="16">
    <location>
        <position position="127"/>
    </location>
    <ligand>
        <name>NADPH</name>
        <dbReference type="ChEBI" id="CHEBI:57783"/>
    </ligand>
</feature>
<dbReference type="EMBL" id="CAJPDQ010000020">
    <property type="protein sequence ID" value="CAF9923690.1"/>
    <property type="molecule type" value="Genomic_DNA"/>
</dbReference>
<evidence type="ECO:0000256" key="15">
    <source>
        <dbReference type="PIRSR" id="PIRSR036497-1"/>
    </source>
</evidence>
<feature type="binding site" evidence="16">
    <location>
        <position position="103"/>
    </location>
    <ligand>
        <name>NADPH</name>
        <dbReference type="ChEBI" id="CHEBI:57783"/>
    </ligand>
</feature>
<dbReference type="SUPFAM" id="SSF51735">
    <property type="entry name" value="NAD(P)-binding Rossmann-fold domains"/>
    <property type="match status" value="1"/>
</dbReference>
<evidence type="ECO:0000256" key="17">
    <source>
        <dbReference type="RuleBase" id="RU000579"/>
    </source>
</evidence>
<dbReference type="InterPro" id="IPR019811">
    <property type="entry name" value="HDH_CS"/>
</dbReference>
<dbReference type="Pfam" id="PF03447">
    <property type="entry name" value="NAD_binding_3"/>
    <property type="match status" value="1"/>
</dbReference>
<evidence type="ECO:0000256" key="16">
    <source>
        <dbReference type="PIRSR" id="PIRSR036497-2"/>
    </source>
</evidence>
<dbReference type="Gene3D" id="3.30.360.10">
    <property type="entry name" value="Dihydrodipicolinate Reductase, domain 2"/>
    <property type="match status" value="1"/>
</dbReference>
<comment type="similarity">
    <text evidence="4 14 18">Belongs to the homoserine dehydrogenase family.</text>
</comment>
<dbReference type="SUPFAM" id="SSF55347">
    <property type="entry name" value="Glyceraldehyde-3-phosphate dehydrogenase-like, C-terminal domain"/>
    <property type="match status" value="1"/>
</dbReference>
<organism evidence="21 22">
    <name type="scientific">Gomphillus americanus</name>
    <dbReference type="NCBI Taxonomy" id="1940652"/>
    <lineage>
        <taxon>Eukaryota</taxon>
        <taxon>Fungi</taxon>
        <taxon>Dikarya</taxon>
        <taxon>Ascomycota</taxon>
        <taxon>Pezizomycotina</taxon>
        <taxon>Lecanoromycetes</taxon>
        <taxon>OSLEUM clade</taxon>
        <taxon>Ostropomycetidae</taxon>
        <taxon>Ostropales</taxon>
        <taxon>Graphidaceae</taxon>
        <taxon>Gomphilloideae</taxon>
        <taxon>Gomphillus</taxon>
    </lineage>
</organism>
<keyword evidence="8 14" id="KW-0791">Threonine biosynthesis</keyword>
<comment type="function">
    <text evidence="13">Catalyzes the conversion of L-aspartate-beta-semialdehyde (L-Asa) to L-homoserine (L-Hse), the third step in the biosynthesis of amino acids that derive from aspartate (the aspartate family of amino acids), including methioinine and threonine, the latter of which is a precursor to isoleucine; production of homoserine leads to a branch-point in the pathway as it can either be O-phosphorylated for processing to threonine, or O-acylated for processing to methionine.</text>
</comment>
<dbReference type="PANTHER" id="PTHR43070:SF5">
    <property type="entry name" value="HOMOSERINE DEHYDROGENASE"/>
    <property type="match status" value="1"/>
</dbReference>
<evidence type="ECO:0000256" key="4">
    <source>
        <dbReference type="ARBA" id="ARBA00006753"/>
    </source>
</evidence>
<protein>
    <recommendedName>
        <fullName evidence="6 14">Homoserine dehydrogenase</fullName>
        <shortName evidence="14">HDH</shortName>
        <ecNumber evidence="5 14">1.1.1.3</ecNumber>
    </recommendedName>
</protein>
<feature type="domain" description="Homoserine dehydrogenase catalytic" evidence="19">
    <location>
        <begin position="164"/>
        <end position="375"/>
    </location>
</feature>
<dbReference type="InterPro" id="IPR005106">
    <property type="entry name" value="Asp/hSer_DH_NAD-bd"/>
</dbReference>
<dbReference type="EC" id="1.1.1.3" evidence="5 14"/>
<evidence type="ECO:0000256" key="10">
    <source>
        <dbReference type="ARBA" id="ARBA00023002"/>
    </source>
</evidence>
<dbReference type="FunFam" id="3.30.360.10:FF:000006">
    <property type="entry name" value="Bifunctional aspartokinase/homoserine dehydrogenase"/>
    <property type="match status" value="1"/>
</dbReference>
<dbReference type="PIRSF" id="PIRSF036497">
    <property type="entry name" value="HDH_short"/>
    <property type="match status" value="1"/>
</dbReference>
<feature type="domain" description="Aspartate/homoserine dehydrogenase NAD-binding" evidence="20">
    <location>
        <begin position="6"/>
        <end position="143"/>
    </location>
</feature>
<reference evidence="21" key="1">
    <citation type="submission" date="2021-03" db="EMBL/GenBank/DDBJ databases">
        <authorList>
            <person name="Tagirdzhanova G."/>
        </authorList>
    </citation>
    <scope>NUCLEOTIDE SEQUENCE</scope>
</reference>
<dbReference type="GO" id="GO:0009088">
    <property type="term" value="P:threonine biosynthetic process"/>
    <property type="evidence" value="ECO:0007669"/>
    <property type="project" value="UniProtKB-UniPathway"/>
</dbReference>
<feature type="binding site" evidence="16">
    <location>
        <begin position="6"/>
        <end position="11"/>
    </location>
    <ligand>
        <name>NADP(+)</name>
        <dbReference type="ChEBI" id="CHEBI:58349"/>
    </ligand>
</feature>
<keyword evidence="7 14" id="KW-0028">Amino-acid biosynthesis</keyword>
<dbReference type="InterPro" id="IPR022697">
    <property type="entry name" value="HDH_short"/>
</dbReference>
<comment type="catalytic activity">
    <reaction evidence="12">
        <text>L-homoserine + NADP(+) = L-aspartate 4-semialdehyde + NADPH + H(+)</text>
        <dbReference type="Rhea" id="RHEA:15761"/>
        <dbReference type="ChEBI" id="CHEBI:15378"/>
        <dbReference type="ChEBI" id="CHEBI:57476"/>
        <dbReference type="ChEBI" id="CHEBI:57783"/>
        <dbReference type="ChEBI" id="CHEBI:58349"/>
        <dbReference type="ChEBI" id="CHEBI:537519"/>
        <dbReference type="EC" id="1.1.1.3"/>
    </reaction>
    <physiologicalReaction direction="right-to-left" evidence="12">
        <dbReference type="Rhea" id="RHEA:15763"/>
    </physiologicalReaction>
</comment>
<dbReference type="UniPathway" id="UPA00050">
    <property type="reaction ID" value="UER00063"/>
</dbReference>
<dbReference type="GO" id="GO:0009086">
    <property type="term" value="P:methionine biosynthetic process"/>
    <property type="evidence" value="ECO:0007669"/>
    <property type="project" value="UniProtKB-KW"/>
</dbReference>
<keyword evidence="9 14" id="KW-0521">NADP</keyword>
<dbReference type="GO" id="GO:0050661">
    <property type="term" value="F:NADP binding"/>
    <property type="evidence" value="ECO:0007669"/>
    <property type="project" value="InterPro"/>
</dbReference>
<evidence type="ECO:0000256" key="13">
    <source>
        <dbReference type="ARBA" id="ARBA00059589"/>
    </source>
</evidence>
<comment type="pathway">
    <text evidence="3 17">Amino-acid biosynthesis; L-methionine biosynthesis via de novo pathway; L-homoserine from L-aspartate: step 3/3.</text>
</comment>
<dbReference type="GO" id="GO:0009090">
    <property type="term" value="P:homoserine biosynthetic process"/>
    <property type="evidence" value="ECO:0007669"/>
    <property type="project" value="TreeGrafter"/>
</dbReference>
<feature type="binding site" evidence="16">
    <location>
        <position position="223"/>
    </location>
    <ligand>
        <name>L-homoserine</name>
        <dbReference type="ChEBI" id="CHEBI:57476"/>
    </ligand>
</feature>
<dbReference type="InterPro" id="IPR011147">
    <property type="entry name" value="Bifunc_Aspkin/hSer_DH"/>
</dbReference>
<evidence type="ECO:0000313" key="21">
    <source>
        <dbReference type="EMBL" id="CAF9923690.1"/>
    </source>
</evidence>
<evidence type="ECO:0000256" key="11">
    <source>
        <dbReference type="ARBA" id="ARBA00023167"/>
    </source>
</evidence>
<accession>A0A8H3IQJ2</accession>
<evidence type="ECO:0000256" key="14">
    <source>
        <dbReference type="PIRNR" id="PIRNR036497"/>
    </source>
</evidence>
<evidence type="ECO:0000256" key="9">
    <source>
        <dbReference type="ARBA" id="ARBA00022857"/>
    </source>
</evidence>
<sequence>MSKTPGPGGVGSTFLTQLHQLTTKTTTTTTKPSRFSGAENINLVAVLRSKSSLRAPSIDSPLSLEGWSREEGNQPAIEPEQLTTWLTSTYPPPHRSIIIIDTTSSSLIAESYPLFLRSGIHVVTANKKAFSSGQSLFDEIYRITTADPHHPLVYHESSVGAGMPILSTLRELLATGDRVHKIEGVMSGSLSFLFNNFMPLTNKQELLPWSSHVLEAQRLGYTEPDPRDDLSGLDVARKLVILARVAGMKIDGPDAFPVQSLIPKPLAHVGDAEEFLKRLPAFDQEMEALRLEAEAEGEGEGEGKVLRYVGTADLDSGQIEVKMVRVARESPFAGLRGSANLFAFWTERYGSEPLVVQGAGAGAEVTAMGVMGDLIKVIERVGME</sequence>
<evidence type="ECO:0000256" key="8">
    <source>
        <dbReference type="ARBA" id="ARBA00022697"/>
    </source>
</evidence>
<dbReference type="PANTHER" id="PTHR43070">
    <property type="match status" value="1"/>
</dbReference>
<evidence type="ECO:0000256" key="3">
    <source>
        <dbReference type="ARBA" id="ARBA00005062"/>
    </source>
</evidence>
<gene>
    <name evidence="21" type="ORF">GOMPHAMPRED_003422</name>
</gene>
<dbReference type="GO" id="GO:0004412">
    <property type="term" value="F:homoserine dehydrogenase activity"/>
    <property type="evidence" value="ECO:0007669"/>
    <property type="project" value="UniProtKB-EC"/>
</dbReference>
<evidence type="ECO:0000313" key="22">
    <source>
        <dbReference type="Proteomes" id="UP000664169"/>
    </source>
</evidence>
<dbReference type="Pfam" id="PF00742">
    <property type="entry name" value="Homoserine_dh"/>
    <property type="match status" value="1"/>
</dbReference>
<evidence type="ECO:0000256" key="5">
    <source>
        <dbReference type="ARBA" id="ARBA00013213"/>
    </source>
</evidence>
<feature type="active site" description="Proton donor" evidence="15">
    <location>
        <position position="238"/>
    </location>
</feature>
<comment type="caution">
    <text evidence="21">The sequence shown here is derived from an EMBL/GenBank/DDBJ whole genome shotgun (WGS) entry which is preliminary data.</text>
</comment>
<name>A0A8H3IQJ2_9LECA</name>
<dbReference type="PROSITE" id="PS01042">
    <property type="entry name" value="HOMOSER_DHGENASE"/>
    <property type="match status" value="1"/>
</dbReference>
<keyword evidence="11 14" id="KW-0486">Methionine biosynthesis</keyword>
<comment type="pathway">
    <text evidence="2 17">Amino-acid biosynthesis; L-threonine biosynthesis; L-threonine from L-aspartate: step 3/5.</text>
</comment>
<evidence type="ECO:0000256" key="18">
    <source>
        <dbReference type="RuleBase" id="RU004171"/>
    </source>
</evidence>